<accession>A0ABW0NRT4</accession>
<feature type="transmembrane region" description="Helical" evidence="6">
    <location>
        <begin position="18"/>
        <end position="42"/>
    </location>
</feature>
<feature type="region of interest" description="Disordered" evidence="5">
    <location>
        <begin position="408"/>
        <end position="433"/>
    </location>
</feature>
<evidence type="ECO:0000259" key="7">
    <source>
        <dbReference type="PROSITE" id="PS50850"/>
    </source>
</evidence>
<feature type="transmembrane region" description="Helical" evidence="6">
    <location>
        <begin position="260"/>
        <end position="282"/>
    </location>
</feature>
<evidence type="ECO:0000256" key="5">
    <source>
        <dbReference type="SAM" id="MobiDB-lite"/>
    </source>
</evidence>
<keyword evidence="2 6" id="KW-0812">Transmembrane</keyword>
<feature type="transmembrane region" description="Helical" evidence="6">
    <location>
        <begin position="294"/>
        <end position="312"/>
    </location>
</feature>
<evidence type="ECO:0000256" key="3">
    <source>
        <dbReference type="ARBA" id="ARBA00022989"/>
    </source>
</evidence>
<dbReference type="Proteomes" id="UP001596039">
    <property type="component" value="Unassembled WGS sequence"/>
</dbReference>
<keyword evidence="4 6" id="KW-0472">Membrane</keyword>
<evidence type="ECO:0000256" key="1">
    <source>
        <dbReference type="ARBA" id="ARBA00004651"/>
    </source>
</evidence>
<dbReference type="InterPro" id="IPR020846">
    <property type="entry name" value="MFS_dom"/>
</dbReference>
<feature type="transmembrane region" description="Helical" evidence="6">
    <location>
        <begin position="378"/>
        <end position="401"/>
    </location>
</feature>
<dbReference type="SUPFAM" id="SSF103473">
    <property type="entry name" value="MFS general substrate transporter"/>
    <property type="match status" value="1"/>
</dbReference>
<name>A0ABW0NRT4_9MICO</name>
<sequence length="433" mass="43322">MTAVTVAEVRSVRRRSRFALITGQALAGIGMGVTFSSGALLATRVSGSESWSGMSATMTAVGAAVAAVPLAALARRHGRAPALTTGALVAAGGAAVALVAAVIVSFPLLLVGLALVGVGTAVNLQSRFAATDLSDPGGRARDLAVVVWATTVGAVSGPNLIQFADDVGLSIGLPALTGPLLFTIVAQLIAATIYFVALRPDPLRLAARIRAERTAAGVVSFAGLDRNGVRTGVISTSLSHATMVAVMSMTPVHLMDNGASLVIVGVTISLHVAGMYAASPIWGLLADRLGRERVIAIGQGLLLASLLLTSFGSARADLVMIGLVLLGLGWSASTVAGSALISESADPARRTVVQGRADLVMSGTGAAGGALAGPILAAIGYSGLALVAIALVATVLVALAWRARRRASSPGEPDDAIAFGADEAPTTPARGVP</sequence>
<dbReference type="EMBL" id="JBHSMG010000004">
    <property type="protein sequence ID" value="MFC5503240.1"/>
    <property type="molecule type" value="Genomic_DNA"/>
</dbReference>
<dbReference type="Gene3D" id="1.20.1250.20">
    <property type="entry name" value="MFS general substrate transporter like domains"/>
    <property type="match status" value="1"/>
</dbReference>
<evidence type="ECO:0000256" key="6">
    <source>
        <dbReference type="SAM" id="Phobius"/>
    </source>
</evidence>
<comment type="caution">
    <text evidence="8">The sequence shown here is derived from an EMBL/GenBank/DDBJ whole genome shotgun (WGS) entry which is preliminary data.</text>
</comment>
<protein>
    <submittedName>
        <fullName evidence="8">MFS transporter</fullName>
    </submittedName>
</protein>
<evidence type="ECO:0000256" key="4">
    <source>
        <dbReference type="ARBA" id="ARBA00023136"/>
    </source>
</evidence>
<evidence type="ECO:0000313" key="8">
    <source>
        <dbReference type="EMBL" id="MFC5503240.1"/>
    </source>
</evidence>
<dbReference type="PROSITE" id="PS50850">
    <property type="entry name" value="MFS"/>
    <property type="match status" value="1"/>
</dbReference>
<feature type="transmembrane region" description="Helical" evidence="6">
    <location>
        <begin position="176"/>
        <end position="198"/>
    </location>
</feature>
<organism evidence="8 9">
    <name type="scientific">Lysinimonas soli</name>
    <dbReference type="NCBI Taxonomy" id="1074233"/>
    <lineage>
        <taxon>Bacteria</taxon>
        <taxon>Bacillati</taxon>
        <taxon>Actinomycetota</taxon>
        <taxon>Actinomycetes</taxon>
        <taxon>Micrococcales</taxon>
        <taxon>Microbacteriaceae</taxon>
        <taxon>Lysinimonas</taxon>
    </lineage>
</organism>
<keyword evidence="9" id="KW-1185">Reference proteome</keyword>
<feature type="domain" description="Major facilitator superfamily (MFS) profile" evidence="7">
    <location>
        <begin position="16"/>
        <end position="406"/>
    </location>
</feature>
<feature type="transmembrane region" description="Helical" evidence="6">
    <location>
        <begin position="80"/>
        <end position="100"/>
    </location>
</feature>
<comment type="subcellular location">
    <subcellularLocation>
        <location evidence="1">Cell membrane</location>
        <topology evidence="1">Multi-pass membrane protein</topology>
    </subcellularLocation>
</comment>
<evidence type="ECO:0000256" key="2">
    <source>
        <dbReference type="ARBA" id="ARBA00022692"/>
    </source>
</evidence>
<proteinExistence type="predicted"/>
<dbReference type="InterPro" id="IPR036259">
    <property type="entry name" value="MFS_trans_sf"/>
</dbReference>
<feature type="transmembrane region" description="Helical" evidence="6">
    <location>
        <begin position="54"/>
        <end position="73"/>
    </location>
</feature>
<dbReference type="PANTHER" id="PTHR23534">
    <property type="entry name" value="MFS PERMEASE"/>
    <property type="match status" value="1"/>
</dbReference>
<dbReference type="Pfam" id="PF07690">
    <property type="entry name" value="MFS_1"/>
    <property type="match status" value="1"/>
</dbReference>
<reference evidence="9" key="1">
    <citation type="journal article" date="2019" name="Int. J. Syst. Evol. Microbiol.">
        <title>The Global Catalogue of Microorganisms (GCM) 10K type strain sequencing project: providing services to taxonomists for standard genome sequencing and annotation.</title>
        <authorList>
            <consortium name="The Broad Institute Genomics Platform"/>
            <consortium name="The Broad Institute Genome Sequencing Center for Infectious Disease"/>
            <person name="Wu L."/>
            <person name="Ma J."/>
        </authorList>
    </citation>
    <scope>NUCLEOTIDE SEQUENCE [LARGE SCALE GENOMIC DNA]</scope>
    <source>
        <strain evidence="9">CGMCC 4.6997</strain>
    </source>
</reference>
<evidence type="ECO:0000313" key="9">
    <source>
        <dbReference type="Proteomes" id="UP001596039"/>
    </source>
</evidence>
<dbReference type="PANTHER" id="PTHR23534:SF1">
    <property type="entry name" value="MAJOR FACILITATOR SUPERFAMILY PROTEIN"/>
    <property type="match status" value="1"/>
</dbReference>
<keyword evidence="3 6" id="KW-1133">Transmembrane helix</keyword>
<dbReference type="RefSeq" id="WP_386740957.1">
    <property type="nucleotide sequence ID" value="NZ_JBHSMG010000004.1"/>
</dbReference>
<feature type="transmembrane region" description="Helical" evidence="6">
    <location>
        <begin position="106"/>
        <end position="124"/>
    </location>
</feature>
<feature type="transmembrane region" description="Helical" evidence="6">
    <location>
        <begin position="145"/>
        <end position="164"/>
    </location>
</feature>
<feature type="transmembrane region" description="Helical" evidence="6">
    <location>
        <begin position="318"/>
        <end position="341"/>
    </location>
</feature>
<dbReference type="InterPro" id="IPR011701">
    <property type="entry name" value="MFS"/>
</dbReference>
<gene>
    <name evidence="8" type="ORF">ACFPJ4_13415</name>
</gene>